<dbReference type="EMBL" id="BCWF01000026">
    <property type="protein sequence ID" value="GAT28932.1"/>
    <property type="molecule type" value="Genomic_DNA"/>
</dbReference>
<gene>
    <name evidence="1" type="ORF">RIB2604_02701170</name>
</gene>
<reference evidence="1 2" key="1">
    <citation type="journal article" date="2016" name="DNA Res.">
        <title>Genome sequence of Aspergillus luchuensis NBRC 4314.</title>
        <authorList>
            <person name="Yamada O."/>
            <person name="Machida M."/>
            <person name="Hosoyama A."/>
            <person name="Goto M."/>
            <person name="Takahashi T."/>
            <person name="Futagami T."/>
            <person name="Yamagata Y."/>
            <person name="Takeuchi M."/>
            <person name="Kobayashi T."/>
            <person name="Koike H."/>
            <person name="Abe K."/>
            <person name="Asai K."/>
            <person name="Arita M."/>
            <person name="Fujita N."/>
            <person name="Fukuda K."/>
            <person name="Higa K."/>
            <person name="Horikawa H."/>
            <person name="Ishikawa T."/>
            <person name="Jinno K."/>
            <person name="Kato Y."/>
            <person name="Kirimura K."/>
            <person name="Mizutani O."/>
            <person name="Nakasone K."/>
            <person name="Sano M."/>
            <person name="Shiraishi Y."/>
            <person name="Tsukahara M."/>
            <person name="Gomi K."/>
        </authorList>
    </citation>
    <scope>NUCLEOTIDE SEQUENCE [LARGE SCALE GENOMIC DNA]</scope>
    <source>
        <strain evidence="1 2">RIB 2604</strain>
    </source>
</reference>
<evidence type="ECO:0000313" key="2">
    <source>
        <dbReference type="Proteomes" id="UP000075230"/>
    </source>
</evidence>
<name>A0A146FV33_ASPKA</name>
<comment type="caution">
    <text evidence="1">The sequence shown here is derived from an EMBL/GenBank/DDBJ whole genome shotgun (WGS) entry which is preliminary data.</text>
</comment>
<organism evidence="1 2">
    <name type="scientific">Aspergillus kawachii</name>
    <name type="common">White koji mold</name>
    <name type="synonym">Aspergillus awamori var. kawachi</name>
    <dbReference type="NCBI Taxonomy" id="1069201"/>
    <lineage>
        <taxon>Eukaryota</taxon>
        <taxon>Fungi</taxon>
        <taxon>Dikarya</taxon>
        <taxon>Ascomycota</taxon>
        <taxon>Pezizomycotina</taxon>
        <taxon>Eurotiomycetes</taxon>
        <taxon>Eurotiomycetidae</taxon>
        <taxon>Eurotiales</taxon>
        <taxon>Aspergillaceae</taxon>
        <taxon>Aspergillus</taxon>
        <taxon>Aspergillus subgen. Circumdati</taxon>
    </lineage>
</organism>
<protein>
    <submittedName>
        <fullName evidence="1">Glutamate synthase Glt1</fullName>
    </submittedName>
</protein>
<accession>A0A146FV33</accession>
<proteinExistence type="predicted"/>
<dbReference type="AlphaFoldDB" id="A0A146FV33"/>
<sequence length="242" mass="27274">MEKACADDSDYGNSPVTIYTLRDQFYTPSIIRETFEASEGFVDRNESDLWRNNRGTSEASEGIVDRDEIDLVIDLRDFKRSSTSSSAPWPTLYIDRMSVDAFEISEGFVDWDDNDPMSPRNFIRDATLARRCRAGRATDDELSDRLSVKLQSDRCIDRGLSFCQPDTGCPISNIIPKWIELVNLGSRTITKGTSDSRYFAGTITGKPDSIIYIKAGVNTFERDYDQWKTLALATTMAPAKVL</sequence>
<dbReference type="Proteomes" id="UP000075230">
    <property type="component" value="Unassembled WGS sequence"/>
</dbReference>
<evidence type="ECO:0000313" key="1">
    <source>
        <dbReference type="EMBL" id="GAT28932.1"/>
    </source>
</evidence>
<reference evidence="2" key="2">
    <citation type="submission" date="2016-02" db="EMBL/GenBank/DDBJ databases">
        <title>Genome sequencing of Aspergillus luchuensis NBRC 4314.</title>
        <authorList>
            <person name="Yamada O."/>
        </authorList>
    </citation>
    <scope>NUCLEOTIDE SEQUENCE [LARGE SCALE GENOMIC DNA]</scope>
    <source>
        <strain evidence="2">RIB 2604</strain>
    </source>
</reference>